<dbReference type="Proteomes" id="UP001152797">
    <property type="component" value="Unassembled WGS sequence"/>
</dbReference>
<feature type="region of interest" description="Disordered" evidence="1">
    <location>
        <begin position="120"/>
        <end position="146"/>
    </location>
</feature>
<dbReference type="PANTHER" id="PTHR33472:SF28">
    <property type="entry name" value="BROMO AND FHA DOMAIN-CONTAINING PROTEIN DDB_G0267958"/>
    <property type="match status" value="1"/>
</dbReference>
<feature type="region of interest" description="Disordered" evidence="1">
    <location>
        <begin position="920"/>
        <end position="1194"/>
    </location>
</feature>
<feature type="compositionally biased region" description="Low complexity" evidence="1">
    <location>
        <begin position="1042"/>
        <end position="1058"/>
    </location>
</feature>
<sequence>GDATDGDYFRDVFHPSGGGPQQHLRSNLRQTAPTSGQEGYASPATFEHPPWQCPEQPEQQPDWHPDEIRSGKDLTGNLVEVQNIPEAEQIATLYATHGCSHPLTLLYNGDTDNTKARDWKQSAEKPLVAKHNAHGKDRPRSSRKQPFVWQRRQITAVCIHQEIQFTKCFATWPVGSVVPPPASLAARGSNSNLARNNSQLDGSKCSSPKLTSFAHIVANMASFCSINQERRSSTAQAAETQPTAPPRTNTGAHNITVPKQQHYPNDPSDAIAQGWIETDHKGSGDCGYRAAVWLDAIGLQALSEKTGHQLVILPFATSGRGWSFTCAACTLTRPTLADIRKSGKKKPVLFLRPIIPRLPARMTATERKAPHCILIPTRKWHKPTDVEIDVWIAALKDAWGPTKTFPLTGDADADWKLFCSKAENMHLEALRTGGQLANDRGSFRAKSSVPKITRHKCHTVRAKQLLPFRERNLLGRAMEARRQEQAGREADAQHLLRKLHTNQVTNLKDLASIQMDHLQMVFHKDWANTMAINVLGTVQGLEDERGEFQLQTFQSFESSVEPLSISFLFDKDRWKKMWEFTKEMLNVFLMQTPWFLLMGQVMLATVMQSSLTDGGNDSKKRQTREFSDVISKLQLTLDPSAAEVGDSGDHSGGEHEDREKPKDSDVSEPNGEKTVEFLTTLRERYDWTEDELKKEWELAKTNPCAVWAKDDYGVPVVSLLKIVNAKNARKLSHADEVGKLEDHIKEFELIKVFINAVLLDPKAWKDKFYCAGAIQECLPSDPTKQSTCGYMLRGLPTPKLGPLPRDAIIEELRADDSKVSKQRRDIDFPSLEQDIFHEDAVLKAILELCCHDRFACPYRKVPDYGKVALDMYNIIPGLPRLTRVKLQDDDNEEVSKLEQAQPVQPVESTAVVAADPVATPATPPAVAHQLQPPQSESQPQQEQKPKEEEEQLLSKAGTAPPPSHPHPVHGQNVFDVLSSDDEPQPRQQQQQQPSMARDAADCSDDDMNPPPRPPPVTVPTPARANTSTKAAAEAEAADAKSKNNSGNGNDSSNSSSSSSDDDEQEPEHQDEDEDEDAEAEEAEEEEDAEDANEVGDEGSRGRGRGRGKGRGRKPGGKSKGRATPTTPKTPKAKAKATAKAKSTAAKSKAKSASKPSAAAKKAKASPKPPARRGKRGLDDDDDADQKKKKKSVLRSFSSSIIDRSEAVNCVQDAISKLEAAFRDALSPLCLVAILAVVEQNVATEVQAATGTQMQQVTFLDDRNLIAKGAQMARSCVDAWATISAQDFALEQIVQTVRILGVDFTSNPRSADRPVAAQRLQEATALVRRIGSLPHGVFRRTLLEGHSLDPRFRVGVQAFSFFDHLIRAGDIFWQRQNLTGTWPQRVCQFLSWLNWHKQAGWTWSHDDLASISLRADDDVDKVHFTLHQLRNSWRIRAWQNFTQPGRREAAEVTEMPFPAQRYKPAHSWFEKGSSHERAVLSRACVSPARFAVMHKQPIPQWCSYCNSAYVPSWLHLCWECEGFAQSRPPRPHCPLTLALHWPCLDSDYGHLVLQHMAQVRAKCLTDRYDGA</sequence>
<dbReference type="EMBL" id="CAMXCT030000107">
    <property type="protein sequence ID" value="CAL4761224.1"/>
    <property type="molecule type" value="Genomic_DNA"/>
</dbReference>
<evidence type="ECO:0000313" key="5">
    <source>
        <dbReference type="Proteomes" id="UP001152797"/>
    </source>
</evidence>
<feature type="compositionally biased region" description="Basic residues" evidence="1">
    <location>
        <begin position="1160"/>
        <end position="1174"/>
    </location>
</feature>
<evidence type="ECO:0000313" key="2">
    <source>
        <dbReference type="EMBL" id="CAI3973912.1"/>
    </source>
</evidence>
<dbReference type="EMBL" id="CAMXCT010000107">
    <property type="protein sequence ID" value="CAI3973912.1"/>
    <property type="molecule type" value="Genomic_DNA"/>
</dbReference>
<evidence type="ECO:0000256" key="1">
    <source>
        <dbReference type="SAM" id="MobiDB-lite"/>
    </source>
</evidence>
<feature type="compositionally biased region" description="Low complexity" evidence="1">
    <location>
        <begin position="234"/>
        <end position="248"/>
    </location>
</feature>
<evidence type="ECO:0000313" key="4">
    <source>
        <dbReference type="EMBL" id="CAL4761224.1"/>
    </source>
</evidence>
<feature type="compositionally biased region" description="Pro residues" evidence="1">
    <location>
        <begin position="1008"/>
        <end position="1018"/>
    </location>
</feature>
<protein>
    <submittedName>
        <fullName evidence="4">UDP-glucosyltransferase YojK</fullName>
    </submittedName>
</protein>
<feature type="compositionally biased region" description="Polar residues" evidence="1">
    <location>
        <begin position="23"/>
        <end position="37"/>
    </location>
</feature>
<comment type="caution">
    <text evidence="2">The sequence shown here is derived from an EMBL/GenBank/DDBJ whole genome shotgun (WGS) entry which is preliminary data.</text>
</comment>
<accession>A0A9P1FHB9</accession>
<feature type="region of interest" description="Disordered" evidence="1">
    <location>
        <begin position="232"/>
        <end position="264"/>
    </location>
</feature>
<feature type="non-terminal residue" evidence="2">
    <location>
        <position position="1570"/>
    </location>
</feature>
<proteinExistence type="predicted"/>
<keyword evidence="5" id="KW-1185">Reference proteome</keyword>
<evidence type="ECO:0000313" key="3">
    <source>
        <dbReference type="EMBL" id="CAL1127287.1"/>
    </source>
</evidence>
<feature type="compositionally biased region" description="Basic residues" evidence="1">
    <location>
        <begin position="1101"/>
        <end position="1120"/>
    </location>
</feature>
<gene>
    <name evidence="2" type="ORF">C1SCF055_LOCUS2357</name>
</gene>
<feature type="region of interest" description="Disordered" evidence="1">
    <location>
        <begin position="1"/>
        <end position="67"/>
    </location>
</feature>
<dbReference type="EMBL" id="CAMXCT020000107">
    <property type="protein sequence ID" value="CAL1127287.1"/>
    <property type="molecule type" value="Genomic_DNA"/>
</dbReference>
<feature type="compositionally biased region" description="Acidic residues" evidence="1">
    <location>
        <begin position="1059"/>
        <end position="1096"/>
    </location>
</feature>
<feature type="compositionally biased region" description="Low complexity" evidence="1">
    <location>
        <begin position="47"/>
        <end position="60"/>
    </location>
</feature>
<feature type="region of interest" description="Disordered" evidence="1">
    <location>
        <begin position="641"/>
        <end position="673"/>
    </location>
</feature>
<feature type="compositionally biased region" description="Low complexity" evidence="1">
    <location>
        <begin position="920"/>
        <end position="942"/>
    </location>
</feature>
<organism evidence="2">
    <name type="scientific">Cladocopium goreaui</name>
    <dbReference type="NCBI Taxonomy" id="2562237"/>
    <lineage>
        <taxon>Eukaryota</taxon>
        <taxon>Sar</taxon>
        <taxon>Alveolata</taxon>
        <taxon>Dinophyceae</taxon>
        <taxon>Suessiales</taxon>
        <taxon>Symbiodiniaceae</taxon>
        <taxon>Cladocopium</taxon>
    </lineage>
</organism>
<reference evidence="3" key="2">
    <citation type="submission" date="2024-04" db="EMBL/GenBank/DDBJ databases">
        <authorList>
            <person name="Chen Y."/>
            <person name="Shah S."/>
            <person name="Dougan E. K."/>
            <person name="Thang M."/>
            <person name="Chan C."/>
        </authorList>
    </citation>
    <scope>NUCLEOTIDE SEQUENCE [LARGE SCALE GENOMIC DNA]</scope>
</reference>
<dbReference type="PANTHER" id="PTHR33472">
    <property type="entry name" value="OS01G0106600 PROTEIN"/>
    <property type="match status" value="1"/>
</dbReference>
<feature type="compositionally biased region" description="Polar residues" evidence="1">
    <location>
        <begin position="249"/>
        <end position="263"/>
    </location>
</feature>
<name>A0A9P1FHB9_9DINO</name>
<reference evidence="2" key="1">
    <citation type="submission" date="2022-10" db="EMBL/GenBank/DDBJ databases">
        <authorList>
            <person name="Chen Y."/>
            <person name="Dougan E. K."/>
            <person name="Chan C."/>
            <person name="Rhodes N."/>
            <person name="Thang M."/>
        </authorList>
    </citation>
    <scope>NUCLEOTIDE SEQUENCE</scope>
</reference>
<feature type="compositionally biased region" description="Low complexity" evidence="1">
    <location>
        <begin position="1019"/>
        <end position="1034"/>
    </location>
</feature>
<feature type="compositionally biased region" description="Low complexity" evidence="1">
    <location>
        <begin position="1139"/>
        <end position="1159"/>
    </location>
</feature>
<feature type="compositionally biased region" description="Basic and acidic residues" evidence="1">
    <location>
        <begin position="647"/>
        <end position="673"/>
    </location>
</feature>